<keyword evidence="6" id="KW-1185">Reference proteome</keyword>
<feature type="region of interest" description="Disordered" evidence="3">
    <location>
        <begin position="125"/>
        <end position="174"/>
    </location>
</feature>
<protein>
    <recommendedName>
        <fullName evidence="4">TEA domain-containing protein</fullName>
    </recommendedName>
</protein>
<comment type="caution">
    <text evidence="5">The sequence shown here is derived from an EMBL/GenBank/DDBJ whole genome shotgun (WGS) entry which is preliminary data.</text>
</comment>
<proteinExistence type="inferred from homology"/>
<evidence type="ECO:0000256" key="3">
    <source>
        <dbReference type="SAM" id="MobiDB-lite"/>
    </source>
</evidence>
<dbReference type="AlphaFoldDB" id="A0A8H6LZH3"/>
<dbReference type="Gene3D" id="6.10.20.40">
    <property type="entry name" value="TEA/ATTS domain"/>
    <property type="match status" value="1"/>
</dbReference>
<feature type="compositionally biased region" description="Low complexity" evidence="3">
    <location>
        <begin position="158"/>
        <end position="172"/>
    </location>
</feature>
<feature type="domain" description="TEA" evidence="4">
    <location>
        <begin position="38"/>
        <end position="112"/>
    </location>
</feature>
<dbReference type="OrthoDB" id="10006572at2759"/>
<organism evidence="5 6">
    <name type="scientific">Ephemerocybe angulata</name>
    <dbReference type="NCBI Taxonomy" id="980116"/>
    <lineage>
        <taxon>Eukaryota</taxon>
        <taxon>Fungi</taxon>
        <taxon>Dikarya</taxon>
        <taxon>Basidiomycota</taxon>
        <taxon>Agaricomycotina</taxon>
        <taxon>Agaricomycetes</taxon>
        <taxon>Agaricomycetidae</taxon>
        <taxon>Agaricales</taxon>
        <taxon>Agaricineae</taxon>
        <taxon>Psathyrellaceae</taxon>
        <taxon>Ephemerocybe</taxon>
    </lineage>
</organism>
<reference evidence="5 6" key="1">
    <citation type="submission" date="2020-07" db="EMBL/GenBank/DDBJ databases">
        <title>Comparative genomics of pyrophilous fungi reveals a link between fire events and developmental genes.</title>
        <authorList>
            <consortium name="DOE Joint Genome Institute"/>
            <person name="Steindorff A.S."/>
            <person name="Carver A."/>
            <person name="Calhoun S."/>
            <person name="Stillman K."/>
            <person name="Liu H."/>
            <person name="Lipzen A."/>
            <person name="Pangilinan J."/>
            <person name="Labutti K."/>
            <person name="Bruns T.D."/>
            <person name="Grigoriev I.V."/>
        </authorList>
    </citation>
    <scope>NUCLEOTIDE SEQUENCE [LARGE SCALE GENOMIC DNA]</scope>
    <source>
        <strain evidence="5 6">CBS 144469</strain>
    </source>
</reference>
<gene>
    <name evidence="5" type="ORF">DFP72DRAFT_1076096</name>
</gene>
<accession>A0A8H6LZH3</accession>
<evidence type="ECO:0000313" key="6">
    <source>
        <dbReference type="Proteomes" id="UP000521943"/>
    </source>
</evidence>
<feature type="DNA-binding region" description="TEA" evidence="2">
    <location>
        <begin position="38"/>
        <end position="112"/>
    </location>
</feature>
<dbReference type="PROSITE" id="PS51088">
    <property type="entry name" value="TEA_2"/>
    <property type="match status" value="1"/>
</dbReference>
<name>A0A8H6LZH3_9AGAR</name>
<evidence type="ECO:0000313" key="5">
    <source>
        <dbReference type="EMBL" id="KAF6746766.1"/>
    </source>
</evidence>
<feature type="compositionally biased region" description="Basic and acidic residues" evidence="3">
    <location>
        <begin position="146"/>
        <end position="157"/>
    </location>
</feature>
<dbReference type="SMART" id="SM00426">
    <property type="entry name" value="TEA"/>
    <property type="match status" value="1"/>
</dbReference>
<evidence type="ECO:0000256" key="2">
    <source>
        <dbReference type="PROSITE-ProRule" id="PRU00505"/>
    </source>
</evidence>
<sequence length="421" mass="46817">MRHPSPVEENFASPQLDNPRTQDVFQSIVKGRKSWKTLRGGEVVWPPELEAALIEGLESYIPDDSRETRLLGRFPLRNRFISDWIFEKTGKRRTAKQVGSRLQQLRDSCGGRKLLNLLAPKRPIPHRASSSLSPEIPHRSGVYTDHTSRQRDTDSSSDRSSPSSPATPTESTGLQHLLYRGIASSTESPPNSIVYIDLLPTSSSSASKVFLDSSMPSSREDELMWAERGLDVVRISPQARYISNIDPTITFTSPSLITAASVFSVYLDDDLVHSEDSPLESSGLLTPNEDAYLYSTRLLPGYWGKLCHMSDLSRHTIVHRVVEERSAALPGSASKVLFSTMYRFSYSTPTMSLFTNAYDSGPTLLATPPHKNSALDVSFDSILAMSSPEGYYEPKLPQQAYYDMSPNWSTTNSVSSYQGSH</sequence>
<dbReference type="EMBL" id="JACGCI010000089">
    <property type="protein sequence ID" value="KAF6746766.1"/>
    <property type="molecule type" value="Genomic_DNA"/>
</dbReference>
<dbReference type="Pfam" id="PF01285">
    <property type="entry name" value="TEA"/>
    <property type="match status" value="1"/>
</dbReference>
<dbReference type="GO" id="GO:0003700">
    <property type="term" value="F:DNA-binding transcription factor activity"/>
    <property type="evidence" value="ECO:0007669"/>
    <property type="project" value="InterPro"/>
</dbReference>
<comment type="similarity">
    <text evidence="1">Belongs to the TEC1 family.</text>
</comment>
<dbReference type="InterPro" id="IPR000818">
    <property type="entry name" value="TEA/ATTS_dom"/>
</dbReference>
<evidence type="ECO:0000259" key="4">
    <source>
        <dbReference type="PROSITE" id="PS51088"/>
    </source>
</evidence>
<dbReference type="Proteomes" id="UP000521943">
    <property type="component" value="Unassembled WGS sequence"/>
</dbReference>
<dbReference type="InterPro" id="IPR038096">
    <property type="entry name" value="TEA/ATTS_sf"/>
</dbReference>
<evidence type="ECO:0000256" key="1">
    <source>
        <dbReference type="ARBA" id="ARBA00008421"/>
    </source>
</evidence>